<evidence type="ECO:0000313" key="1">
    <source>
        <dbReference type="EMBL" id="RDL37073.1"/>
    </source>
</evidence>
<accession>A0A370TNH3</accession>
<dbReference type="STRING" id="2656787.A0A370TNH3"/>
<reference evidence="1 2" key="1">
    <citation type="journal article" date="2018" name="IMA Fungus">
        <title>IMA Genome-F 9: Draft genome sequence of Annulohypoxylon stygium, Aspergillus mulundensis, Berkeleyomyces basicola (syn. Thielaviopsis basicola), Ceratocystis smalleyi, two Cercospora beticola strains, Coleophoma cylindrospora, Fusarium fracticaudum, Phialophora cf. hyalina, and Morchella septimelata.</title>
        <authorList>
            <person name="Wingfield B.D."/>
            <person name="Bills G.F."/>
            <person name="Dong Y."/>
            <person name="Huang W."/>
            <person name="Nel W.J."/>
            <person name="Swalarsk-Parry B.S."/>
            <person name="Vaghefi N."/>
            <person name="Wilken P.M."/>
            <person name="An Z."/>
            <person name="de Beer Z.W."/>
            <person name="De Vos L."/>
            <person name="Chen L."/>
            <person name="Duong T.A."/>
            <person name="Gao Y."/>
            <person name="Hammerbacher A."/>
            <person name="Kikkert J.R."/>
            <person name="Li Y."/>
            <person name="Li H."/>
            <person name="Li K."/>
            <person name="Li Q."/>
            <person name="Liu X."/>
            <person name="Ma X."/>
            <person name="Naidoo K."/>
            <person name="Pethybridge S.J."/>
            <person name="Sun J."/>
            <person name="Steenkamp E.T."/>
            <person name="van der Nest M.A."/>
            <person name="van Wyk S."/>
            <person name="Wingfield M.J."/>
            <person name="Xiong C."/>
            <person name="Yue Q."/>
            <person name="Zhang X."/>
        </authorList>
    </citation>
    <scope>NUCLEOTIDE SEQUENCE [LARGE SCALE GENOMIC DNA]</scope>
    <source>
        <strain evidence="1 2">BP 5553</strain>
    </source>
</reference>
<evidence type="ECO:0000313" key="2">
    <source>
        <dbReference type="Proteomes" id="UP000254866"/>
    </source>
</evidence>
<protein>
    <submittedName>
        <fullName evidence="1">Uncharacterized protein</fullName>
    </submittedName>
</protein>
<proteinExistence type="predicted"/>
<gene>
    <name evidence="1" type="ORF">BP5553_04506</name>
</gene>
<sequence>MDHILSRVVLFAFDRHHYEDQDYHGHKDKFMELRSQLESKALVVQVLCNADAADFMSSEFQLEGVKAIILTDPRMTKYPAIAPIIVKLVAWVRAGGTLIMSSLFSTMVEPINFEKFIRNAWGLPWKYVDYSEHLCIPNLGHPERYWEGPYAIKPYKMMAAFLEDVDMEDRVFVREDDETDDKAAAVILKPFGEGRLGWIGDVNNEVGSMQVLLAMCRL</sequence>
<name>A0A370TNH3_9HELO</name>
<dbReference type="Proteomes" id="UP000254866">
    <property type="component" value="Unassembled WGS sequence"/>
</dbReference>
<dbReference type="OrthoDB" id="245563at2759"/>
<dbReference type="GeneID" id="43597355"/>
<comment type="caution">
    <text evidence="1">The sequence shown here is derived from an EMBL/GenBank/DDBJ whole genome shotgun (WGS) entry which is preliminary data.</text>
</comment>
<dbReference type="RefSeq" id="XP_031869729.1">
    <property type="nucleotide sequence ID" value="XM_032013129.1"/>
</dbReference>
<keyword evidence="2" id="KW-1185">Reference proteome</keyword>
<dbReference type="AlphaFoldDB" id="A0A370TNH3"/>
<dbReference type="EMBL" id="NPIC01000003">
    <property type="protein sequence ID" value="RDL37073.1"/>
    <property type="molecule type" value="Genomic_DNA"/>
</dbReference>
<organism evidence="1 2">
    <name type="scientific">Venustampulla echinocandica</name>
    <dbReference type="NCBI Taxonomy" id="2656787"/>
    <lineage>
        <taxon>Eukaryota</taxon>
        <taxon>Fungi</taxon>
        <taxon>Dikarya</taxon>
        <taxon>Ascomycota</taxon>
        <taxon>Pezizomycotina</taxon>
        <taxon>Leotiomycetes</taxon>
        <taxon>Helotiales</taxon>
        <taxon>Pleuroascaceae</taxon>
        <taxon>Venustampulla</taxon>
    </lineage>
</organism>